<keyword evidence="3" id="KW-1185">Reference proteome</keyword>
<dbReference type="VEuPathDB" id="FungiDB:MELLADRAFT_86071"/>
<dbReference type="EMBL" id="GL883105">
    <property type="protein sequence ID" value="EGG07144.1"/>
    <property type="molecule type" value="Genomic_DNA"/>
</dbReference>
<dbReference type="Pfam" id="PF18718">
    <property type="entry name" value="CxC5"/>
    <property type="match status" value="1"/>
</dbReference>
<dbReference type="Proteomes" id="UP000001072">
    <property type="component" value="Unassembled WGS sequence"/>
</dbReference>
<dbReference type="InterPro" id="IPR041539">
    <property type="entry name" value="CxC5"/>
</dbReference>
<sequence length="299" mass="34508">MQNRPQDINPRFWPTTASNASNARNLHVIASFKVYLMHSGPFLPITCAFTHRRVPPRHGWCARGTDSHTELLHFYTREGERYYYTEAMGRNKDYVHVHCHYYMTTRLAYMFRVLQMLGHVSHFNLVNWFNMIFVDDSPPPTFTPNQLFTPSMSEEECRHGLVLHSLIKHADRRGNQLVVSSSGTDNLRFEAAIESHLDQLLIEGSKYRDHFCSSCVCVLPDSADPVTGEEHWKIIWYRLTWLPHPAIRAVVTDGVTLGHWRCSAATDQLRELTQSSAAWESLPGTAMPKGLRIWSRNLR</sequence>
<dbReference type="RefSeq" id="XP_007409586.1">
    <property type="nucleotide sequence ID" value="XM_007409524.1"/>
</dbReference>
<name>F4RKN9_MELLP</name>
<feature type="domain" description="CxC5 like cysteine cluster associated with KDZ" evidence="1">
    <location>
        <begin position="73"/>
        <end position="133"/>
    </location>
</feature>
<reference evidence="3" key="1">
    <citation type="journal article" date="2011" name="Proc. Natl. Acad. Sci. U.S.A.">
        <title>Obligate biotrophy features unraveled by the genomic analysis of rust fungi.</title>
        <authorList>
            <person name="Duplessis S."/>
            <person name="Cuomo C.A."/>
            <person name="Lin Y.-C."/>
            <person name="Aerts A."/>
            <person name="Tisserant E."/>
            <person name="Veneault-Fourrey C."/>
            <person name="Joly D.L."/>
            <person name="Hacquard S."/>
            <person name="Amselem J."/>
            <person name="Cantarel B.L."/>
            <person name="Chiu R."/>
            <person name="Coutinho P.M."/>
            <person name="Feau N."/>
            <person name="Field M."/>
            <person name="Frey P."/>
            <person name="Gelhaye E."/>
            <person name="Goldberg J."/>
            <person name="Grabherr M.G."/>
            <person name="Kodira C.D."/>
            <person name="Kohler A."/>
            <person name="Kuees U."/>
            <person name="Lindquist E.A."/>
            <person name="Lucas S.M."/>
            <person name="Mago R."/>
            <person name="Mauceli E."/>
            <person name="Morin E."/>
            <person name="Murat C."/>
            <person name="Pangilinan J.L."/>
            <person name="Park R."/>
            <person name="Pearson M."/>
            <person name="Quesneville H."/>
            <person name="Rouhier N."/>
            <person name="Sakthikumar S."/>
            <person name="Salamov A.A."/>
            <person name="Schmutz J."/>
            <person name="Selles B."/>
            <person name="Shapiro H."/>
            <person name="Tanguay P."/>
            <person name="Tuskan G.A."/>
            <person name="Henrissat B."/>
            <person name="Van de Peer Y."/>
            <person name="Rouze P."/>
            <person name="Ellis J.G."/>
            <person name="Dodds P.N."/>
            <person name="Schein J.E."/>
            <person name="Zhong S."/>
            <person name="Hamelin R.C."/>
            <person name="Grigoriev I.V."/>
            <person name="Szabo L.J."/>
            <person name="Martin F."/>
        </authorList>
    </citation>
    <scope>NUCLEOTIDE SEQUENCE [LARGE SCALE GENOMIC DNA]</scope>
    <source>
        <strain evidence="3">98AG31 / pathotype 3-4-7</strain>
    </source>
</reference>
<protein>
    <recommendedName>
        <fullName evidence="1">CxC5 like cysteine cluster associated with KDZ domain-containing protein</fullName>
    </recommendedName>
</protein>
<dbReference type="GeneID" id="18934072"/>
<dbReference type="InParanoid" id="F4RKN9"/>
<gene>
    <name evidence="2" type="ORF">MELLADRAFT_86071</name>
</gene>
<dbReference type="AlphaFoldDB" id="F4RKN9"/>
<organism evidence="3">
    <name type="scientific">Melampsora larici-populina (strain 98AG31 / pathotype 3-4-7)</name>
    <name type="common">Poplar leaf rust fungus</name>
    <dbReference type="NCBI Taxonomy" id="747676"/>
    <lineage>
        <taxon>Eukaryota</taxon>
        <taxon>Fungi</taxon>
        <taxon>Dikarya</taxon>
        <taxon>Basidiomycota</taxon>
        <taxon>Pucciniomycotina</taxon>
        <taxon>Pucciniomycetes</taxon>
        <taxon>Pucciniales</taxon>
        <taxon>Melampsoraceae</taxon>
        <taxon>Melampsora</taxon>
    </lineage>
</organism>
<accession>F4RKN9</accession>
<dbReference type="HOGENOM" id="CLU_1038577_0_0_1"/>
<evidence type="ECO:0000313" key="2">
    <source>
        <dbReference type="EMBL" id="EGG07144.1"/>
    </source>
</evidence>
<evidence type="ECO:0000259" key="1">
    <source>
        <dbReference type="Pfam" id="PF18718"/>
    </source>
</evidence>
<proteinExistence type="predicted"/>
<evidence type="ECO:0000313" key="3">
    <source>
        <dbReference type="Proteomes" id="UP000001072"/>
    </source>
</evidence>
<dbReference type="KEGG" id="mlr:MELLADRAFT_86071"/>